<evidence type="ECO:0000256" key="11">
    <source>
        <dbReference type="ARBA" id="ARBA00023136"/>
    </source>
</evidence>
<keyword evidence="7" id="KW-1000">Mitochondrion outer membrane</keyword>
<accession>A0ABM1JP05</accession>
<dbReference type="Pfam" id="PF16026">
    <property type="entry name" value="MIEAP"/>
    <property type="match status" value="1"/>
</dbReference>
<feature type="region of interest" description="Disordered" evidence="14">
    <location>
        <begin position="470"/>
        <end position="520"/>
    </location>
</feature>
<keyword evidence="8 13" id="KW-0175">Coiled coil</keyword>
<evidence type="ECO:0000256" key="3">
    <source>
        <dbReference type="ARBA" id="ARBA00004496"/>
    </source>
</evidence>
<protein>
    <recommendedName>
        <fullName evidence="5">Mitochondria-eating protein</fullName>
    </recommendedName>
    <alternativeName>
        <fullName evidence="12">Spermatogenesis-associated protein 18</fullName>
    </alternativeName>
</protein>
<evidence type="ECO:0000256" key="4">
    <source>
        <dbReference type="ARBA" id="ARBA00008233"/>
    </source>
</evidence>
<reference evidence="17" key="1">
    <citation type="submission" date="2025-08" db="UniProtKB">
        <authorList>
            <consortium name="RefSeq"/>
        </authorList>
    </citation>
    <scope>IDENTIFICATION</scope>
</reference>
<feature type="compositionally biased region" description="Low complexity" evidence="14">
    <location>
        <begin position="506"/>
        <end position="520"/>
    </location>
</feature>
<evidence type="ECO:0000256" key="10">
    <source>
        <dbReference type="ARBA" id="ARBA00023128"/>
    </source>
</evidence>
<dbReference type="PANTHER" id="PTHR21771:SF0">
    <property type="entry name" value="MITOCHONDRIA-EATING PROTEIN"/>
    <property type="match status" value="1"/>
</dbReference>
<evidence type="ECO:0000256" key="13">
    <source>
        <dbReference type="SAM" id="Coils"/>
    </source>
</evidence>
<comment type="similarity">
    <text evidence="4">Belongs to the MIEAP family.</text>
</comment>
<name>A0ABM1JP05_GEKJA</name>
<sequence>MASRRQALLGSPVRALWIQAVALGRSFLAGEDSDLMVSRSDPSRFPGKAINTCDQNLNQCCEIMELSATIQGQLFTIFRQTAREGGHYAGVETIKSRFLPWLGTCFCSPARERPFETSFSQESYEKERQLKELANSRNHEIQQLERELNNTHLQLNLVQQDLAEAQLALEDTKTKSATTLLAAEDEIVKLKADLKASQAKEECALRDLEELNDFKQQVQMLKDEIAILGAQKSVLQSRLARSRSPSPRSVRSRSPSPLPVKSISPSRARLTNLSRHAHLVERFRDIYAQERLDAQTLLRSYIDDLETVQRIIYVAAVESFHAAKKAFRQFKMRVRKILSRSFSGPESMEDAVMDYIIRQEDLYDVQSSVSEVIQAMNIHPRISFPPEVDFIMISSLIRELCRVAFSMQTLDPPLDISFATEGELFNEYKYRRSYDSEFTAPLVAHHVWPALMENDSVIVKGEAVTRRGALWSHRSRSRSRGRSQSRSRSSSPLCHGAGHSRHLPSRSRSPSPLRSGSPRL</sequence>
<dbReference type="InterPro" id="IPR031981">
    <property type="entry name" value="MIEAP_C"/>
</dbReference>
<feature type="coiled-coil region" evidence="13">
    <location>
        <begin position="127"/>
        <end position="231"/>
    </location>
</feature>
<dbReference type="GeneID" id="107107406"/>
<evidence type="ECO:0000256" key="6">
    <source>
        <dbReference type="ARBA" id="ARBA00022490"/>
    </source>
</evidence>
<evidence type="ECO:0000313" key="17">
    <source>
        <dbReference type="RefSeq" id="XP_015263192.1"/>
    </source>
</evidence>
<keyword evidence="9" id="KW-0446">Lipid-binding</keyword>
<evidence type="ECO:0000256" key="14">
    <source>
        <dbReference type="SAM" id="MobiDB-lite"/>
    </source>
</evidence>
<comment type="subcellular location">
    <subcellularLocation>
        <location evidence="3">Cytoplasm</location>
    </subcellularLocation>
    <subcellularLocation>
        <location evidence="2">Mitochondrion matrix</location>
    </subcellularLocation>
    <subcellularLocation>
        <location evidence="1">Mitochondrion outer membrane</location>
    </subcellularLocation>
</comment>
<dbReference type="Proteomes" id="UP000694871">
    <property type="component" value="Unplaced"/>
</dbReference>
<dbReference type="InterPro" id="IPR026169">
    <property type="entry name" value="MIEAP"/>
</dbReference>
<evidence type="ECO:0000256" key="1">
    <source>
        <dbReference type="ARBA" id="ARBA00004294"/>
    </source>
</evidence>
<dbReference type="RefSeq" id="XP_015263192.1">
    <property type="nucleotide sequence ID" value="XM_015407706.1"/>
</dbReference>
<keyword evidence="16" id="KW-1185">Reference proteome</keyword>
<feature type="domain" description="Mitochondria-eating protein C-terminal" evidence="15">
    <location>
        <begin position="275"/>
        <end position="465"/>
    </location>
</feature>
<keyword evidence="11" id="KW-0472">Membrane</keyword>
<keyword evidence="6" id="KW-0963">Cytoplasm</keyword>
<feature type="region of interest" description="Disordered" evidence="14">
    <location>
        <begin position="238"/>
        <end position="264"/>
    </location>
</feature>
<evidence type="ECO:0000256" key="9">
    <source>
        <dbReference type="ARBA" id="ARBA00023121"/>
    </source>
</evidence>
<organism evidence="16 17">
    <name type="scientific">Gekko japonicus</name>
    <name type="common">Schlegel's Japanese gecko</name>
    <dbReference type="NCBI Taxonomy" id="146911"/>
    <lineage>
        <taxon>Eukaryota</taxon>
        <taxon>Metazoa</taxon>
        <taxon>Chordata</taxon>
        <taxon>Craniata</taxon>
        <taxon>Vertebrata</taxon>
        <taxon>Euteleostomi</taxon>
        <taxon>Lepidosauria</taxon>
        <taxon>Squamata</taxon>
        <taxon>Bifurcata</taxon>
        <taxon>Gekkota</taxon>
        <taxon>Gekkonidae</taxon>
        <taxon>Gekkoninae</taxon>
        <taxon>Gekko</taxon>
    </lineage>
</organism>
<evidence type="ECO:0000256" key="2">
    <source>
        <dbReference type="ARBA" id="ARBA00004305"/>
    </source>
</evidence>
<evidence type="ECO:0000256" key="8">
    <source>
        <dbReference type="ARBA" id="ARBA00023054"/>
    </source>
</evidence>
<evidence type="ECO:0000256" key="12">
    <source>
        <dbReference type="ARBA" id="ARBA00032687"/>
    </source>
</evidence>
<feature type="compositionally biased region" description="Basic residues" evidence="14">
    <location>
        <begin position="473"/>
        <end position="485"/>
    </location>
</feature>
<evidence type="ECO:0000313" key="16">
    <source>
        <dbReference type="Proteomes" id="UP000694871"/>
    </source>
</evidence>
<dbReference type="PANTHER" id="PTHR21771">
    <property type="entry name" value="MITOCHONDRIA-EATING PROTEIN-RELATED"/>
    <property type="match status" value="1"/>
</dbReference>
<evidence type="ECO:0000259" key="15">
    <source>
        <dbReference type="Pfam" id="PF16026"/>
    </source>
</evidence>
<evidence type="ECO:0000256" key="7">
    <source>
        <dbReference type="ARBA" id="ARBA00022787"/>
    </source>
</evidence>
<evidence type="ECO:0000256" key="5">
    <source>
        <dbReference type="ARBA" id="ARBA00019863"/>
    </source>
</evidence>
<keyword evidence="10" id="KW-0496">Mitochondrion</keyword>
<gene>
    <name evidence="17" type="primary">SPATA18</name>
</gene>
<proteinExistence type="inferred from homology"/>
<feature type="compositionally biased region" description="Low complexity" evidence="14">
    <location>
        <begin position="238"/>
        <end position="255"/>
    </location>
</feature>